<evidence type="ECO:0000313" key="1">
    <source>
        <dbReference type="EMBL" id="MBP1994360.1"/>
    </source>
</evidence>
<protein>
    <submittedName>
        <fullName evidence="1">DNA gyrase inhibitor GyrI</fullName>
    </submittedName>
</protein>
<comment type="caution">
    <text evidence="1">The sequence shown here is derived from an EMBL/GenBank/DDBJ whole genome shotgun (WGS) entry which is preliminary data.</text>
</comment>
<accession>A0ABS4J501</accession>
<dbReference type="Proteomes" id="UP001519287">
    <property type="component" value="Unassembled WGS sequence"/>
</dbReference>
<sequence>MDIYIPIEPVMTETKELIELQPYRAAYYKAVGGKGRKWHQVKKEAFAVMIKWALAQGFDSSDLRIRVHNNGGAAKEEFYYEVHMDITEAVSVKGDSQVSLGDCEGGSFVVTPALHRMLEPTSRAFCRWLEQQEMYIMTGKCFEEFLIQDGKVELDTVVRIHFGAKRAGESE</sequence>
<reference evidence="1 2" key="1">
    <citation type="submission" date="2021-03" db="EMBL/GenBank/DDBJ databases">
        <title>Genomic Encyclopedia of Type Strains, Phase IV (KMG-IV): sequencing the most valuable type-strain genomes for metagenomic binning, comparative biology and taxonomic classification.</title>
        <authorList>
            <person name="Goeker M."/>
        </authorList>
    </citation>
    <scope>NUCLEOTIDE SEQUENCE [LARGE SCALE GENOMIC DNA]</scope>
    <source>
        <strain evidence="1 2">DSM 26048</strain>
    </source>
</reference>
<gene>
    <name evidence="1" type="ORF">J2Z66_005996</name>
</gene>
<dbReference type="RefSeq" id="WP_245375915.1">
    <property type="nucleotide sequence ID" value="NZ_JAGGLB010000025.1"/>
</dbReference>
<name>A0ABS4J501_9BACL</name>
<proteinExistence type="predicted"/>
<keyword evidence="2" id="KW-1185">Reference proteome</keyword>
<dbReference type="EMBL" id="JAGGLB010000025">
    <property type="protein sequence ID" value="MBP1994360.1"/>
    <property type="molecule type" value="Genomic_DNA"/>
</dbReference>
<dbReference type="SUPFAM" id="SSF55136">
    <property type="entry name" value="Probable bacterial effector-binding domain"/>
    <property type="match status" value="1"/>
</dbReference>
<organism evidence="1 2">
    <name type="scientific">Paenibacillus eucommiae</name>
    <dbReference type="NCBI Taxonomy" id="1355755"/>
    <lineage>
        <taxon>Bacteria</taxon>
        <taxon>Bacillati</taxon>
        <taxon>Bacillota</taxon>
        <taxon>Bacilli</taxon>
        <taxon>Bacillales</taxon>
        <taxon>Paenibacillaceae</taxon>
        <taxon>Paenibacillus</taxon>
    </lineage>
</organism>
<evidence type="ECO:0000313" key="2">
    <source>
        <dbReference type="Proteomes" id="UP001519287"/>
    </source>
</evidence>
<dbReference type="InterPro" id="IPR011256">
    <property type="entry name" value="Reg_factor_effector_dom_sf"/>
</dbReference>
<dbReference type="Gene3D" id="3.20.80.10">
    <property type="entry name" value="Regulatory factor, effector binding domain"/>
    <property type="match status" value="1"/>
</dbReference>